<accession>A0A0H5CYZ7</accession>
<proteinExistence type="predicted"/>
<dbReference type="InterPro" id="IPR022225">
    <property type="entry name" value="Phage_tail_fibre_N"/>
</dbReference>
<evidence type="ECO:0000313" key="2">
    <source>
        <dbReference type="EMBL" id="CRL09753.1"/>
    </source>
</evidence>
<dbReference type="EMBL" id="CVRL01000006">
    <property type="protein sequence ID" value="CRL09753.1"/>
    <property type="molecule type" value="Genomic_DNA"/>
</dbReference>
<dbReference type="RefSeq" id="WP_050672534.1">
    <property type="nucleotide sequence ID" value="NZ_CVRL01000006.1"/>
</dbReference>
<gene>
    <name evidence="2" type="ORF">NIT7321_00587</name>
</gene>
<keyword evidence="3" id="KW-1185">Reference proteome</keyword>
<protein>
    <recommendedName>
        <fullName evidence="1">Phage tail fibre protein N-terminal domain-containing protein</fullName>
    </recommendedName>
</protein>
<dbReference type="Proteomes" id="UP000043764">
    <property type="component" value="Unassembled WGS sequence"/>
</dbReference>
<sequence length="218" mass="22790">MAAFPGMILTAAGRQLQAKAQIGQELQFTRVALGSGAAPADIEALQGLVAEEASLGIQSLDLVGDGTSRIRVVLVNQGVQAGFFIRELGLFAHDPDAGSDVLYAYTHAGQTADFLPAEGGATVVEQTFDLITVVGQAQNVTAVINDYLTLATKQDLAALAPRLLPSGDPWQQGQTLVVDQDGNPEWRDDPTPDALSDLGQTASALAQDAYHFSMISGA</sequence>
<name>A0A0H5CYZ7_9RHOB</name>
<dbReference type="AlphaFoldDB" id="A0A0H5CYZ7"/>
<dbReference type="Pfam" id="PF12571">
    <property type="entry name" value="Phage_tail_fib"/>
    <property type="match status" value="1"/>
</dbReference>
<organism evidence="2 3">
    <name type="scientific">Phaeobacter italicus</name>
    <dbReference type="NCBI Taxonomy" id="481446"/>
    <lineage>
        <taxon>Bacteria</taxon>
        <taxon>Pseudomonadati</taxon>
        <taxon>Pseudomonadota</taxon>
        <taxon>Alphaproteobacteria</taxon>
        <taxon>Rhodobacterales</taxon>
        <taxon>Roseobacteraceae</taxon>
        <taxon>Phaeobacter</taxon>
    </lineage>
</organism>
<evidence type="ECO:0000313" key="3">
    <source>
        <dbReference type="Proteomes" id="UP000043764"/>
    </source>
</evidence>
<evidence type="ECO:0000259" key="1">
    <source>
        <dbReference type="Pfam" id="PF12571"/>
    </source>
</evidence>
<reference evidence="3" key="1">
    <citation type="submission" date="2015-05" db="EMBL/GenBank/DDBJ databases">
        <authorList>
            <person name="Rodrigo-Torres Lidia"/>
            <person name="Arahal R.David."/>
        </authorList>
    </citation>
    <scope>NUCLEOTIDE SEQUENCE [LARGE SCALE GENOMIC DNA]</scope>
    <source>
        <strain evidence="3">CECT 7321</strain>
    </source>
</reference>
<feature type="domain" description="Phage tail fibre protein N-terminal" evidence="1">
    <location>
        <begin position="7"/>
        <end position="154"/>
    </location>
</feature>